<reference evidence="2 3" key="1">
    <citation type="submission" date="2020-11" db="EMBL/GenBank/DDBJ databases">
        <title>Kefir isolates.</title>
        <authorList>
            <person name="Marcisauskas S."/>
            <person name="Kim Y."/>
            <person name="Blasche S."/>
        </authorList>
    </citation>
    <scope>NUCLEOTIDE SEQUENCE [LARGE SCALE GENOMIC DNA]</scope>
    <source>
        <strain evidence="2 3">OG2</strain>
    </source>
</reference>
<feature type="compositionally biased region" description="Basic and acidic residues" evidence="1">
    <location>
        <begin position="170"/>
        <end position="179"/>
    </location>
</feature>
<proteinExistence type="predicted"/>
<evidence type="ECO:0000256" key="1">
    <source>
        <dbReference type="SAM" id="MobiDB-lite"/>
    </source>
</evidence>
<feature type="compositionally biased region" description="Polar residues" evidence="1">
    <location>
        <begin position="182"/>
        <end position="220"/>
    </location>
</feature>
<dbReference type="OrthoDB" id="4029425at2759"/>
<dbReference type="Proteomes" id="UP000750334">
    <property type="component" value="Unassembled WGS sequence"/>
</dbReference>
<organism evidence="2 3">
    <name type="scientific">Maudiozyma exigua</name>
    <name type="common">Yeast</name>
    <name type="synonym">Kazachstania exigua</name>
    <dbReference type="NCBI Taxonomy" id="34358"/>
    <lineage>
        <taxon>Eukaryota</taxon>
        <taxon>Fungi</taxon>
        <taxon>Dikarya</taxon>
        <taxon>Ascomycota</taxon>
        <taxon>Saccharomycotina</taxon>
        <taxon>Saccharomycetes</taxon>
        <taxon>Saccharomycetales</taxon>
        <taxon>Saccharomycetaceae</taxon>
        <taxon>Maudiozyma</taxon>
    </lineage>
</organism>
<evidence type="ECO:0000313" key="2">
    <source>
        <dbReference type="EMBL" id="KAG0658243.1"/>
    </source>
</evidence>
<keyword evidence="3" id="KW-1185">Reference proteome</keyword>
<name>A0A9P6VY17_MAUEX</name>
<sequence length="337" mass="37632">MVDPVVKELIVLQIIYALLLPKIKQDPHSSDNGSNSRRSSSTPNENEAHTSDSVVSHTEGNIVISSNIKLSLVKLTNEIQNNVLVNEIMSVSNPSIKLNIHDVLKTVNELFPLQRIVISDGQLSFHNLKISDLKMLIMDKYSQYRTQQIEYIHKLDNDIVQELSTAAKKSGVDTHENKKQRTSSVPVETSAHNNNPTKTQSPGTTNKGSRTGTPEGSITMRNVDPKREKLLQLYRDTVLNKLQSKNKILDKLYNCLDNGDEQDNSGNTSKLAVRELLTLEKIKATTPVSVNHLQLILQKSAIDGIMGSPTGSNTWNIAKQMQTELDDTVQFMRRALE</sequence>
<feature type="region of interest" description="Disordered" evidence="1">
    <location>
        <begin position="168"/>
        <end position="222"/>
    </location>
</feature>
<protein>
    <submittedName>
        <fullName evidence="2">Esa1p-associated factor</fullName>
    </submittedName>
</protein>
<evidence type="ECO:0000313" key="3">
    <source>
        <dbReference type="Proteomes" id="UP000750334"/>
    </source>
</evidence>
<feature type="compositionally biased region" description="Low complexity" evidence="1">
    <location>
        <begin position="30"/>
        <end position="41"/>
    </location>
</feature>
<gene>
    <name evidence="2" type="primary">EAF5</name>
    <name evidence="2" type="ORF">C6P45_002224</name>
</gene>
<dbReference type="EMBL" id="PUHR01000217">
    <property type="protein sequence ID" value="KAG0658243.1"/>
    <property type="molecule type" value="Genomic_DNA"/>
</dbReference>
<dbReference type="PRINTS" id="PR02067">
    <property type="entry name" value="PROTEINEAF5"/>
</dbReference>
<accession>A0A9P6VY17</accession>
<dbReference type="AlphaFoldDB" id="A0A9P6VY17"/>
<feature type="region of interest" description="Disordered" evidence="1">
    <location>
        <begin position="26"/>
        <end position="54"/>
    </location>
</feature>
<dbReference type="InterPro" id="IPR026226">
    <property type="entry name" value="EAF5"/>
</dbReference>
<comment type="caution">
    <text evidence="2">The sequence shown here is derived from an EMBL/GenBank/DDBJ whole genome shotgun (WGS) entry which is preliminary data.</text>
</comment>